<gene>
    <name evidence="3" type="ORF">BXU00_00870</name>
</gene>
<dbReference type="InterPro" id="IPR007295">
    <property type="entry name" value="DUF402"/>
</dbReference>
<name>A0A397WQ66_9ARCH</name>
<keyword evidence="1" id="KW-0378">Hydrolase</keyword>
<dbReference type="GO" id="GO:0016787">
    <property type="term" value="F:hydrolase activity"/>
    <property type="evidence" value="ECO:0007669"/>
    <property type="project" value="UniProtKB-KW"/>
</dbReference>
<dbReference type="EMBL" id="MWMI01000001">
    <property type="protein sequence ID" value="RIB35639.1"/>
    <property type="molecule type" value="Genomic_DNA"/>
</dbReference>
<evidence type="ECO:0000256" key="1">
    <source>
        <dbReference type="ARBA" id="ARBA00022801"/>
    </source>
</evidence>
<dbReference type="PANTHER" id="PTHR39159">
    <property type="match status" value="1"/>
</dbReference>
<dbReference type="SUPFAM" id="SSF159234">
    <property type="entry name" value="FomD-like"/>
    <property type="match status" value="1"/>
</dbReference>
<feature type="domain" description="DUF402" evidence="2">
    <location>
        <begin position="251"/>
        <end position="367"/>
    </location>
</feature>
<reference evidence="3 4" key="1">
    <citation type="journal article" date="2018" name="Syst. Appl. Microbiol.">
        <title>A new symbiotic nanoarchaeote (Candidatus Nanoclepta minutus) and its host (Zestosphaera tikiterensis gen. nov., sp. nov.) from a New Zealand hot spring.</title>
        <authorList>
            <person name="St John E."/>
            <person name="Liu Y."/>
            <person name="Podar M."/>
            <person name="Stott M.B."/>
            <person name="Meneghin J."/>
            <person name="Chen Z."/>
            <person name="Lagutin K."/>
            <person name="Mitchell K."/>
            <person name="Reysenbach A.L."/>
        </authorList>
    </citation>
    <scope>NUCLEOTIDE SEQUENCE [LARGE SCALE GENOMIC DNA]</scope>
    <source>
        <strain evidence="3">NZ3</strain>
    </source>
</reference>
<organism evidence="3 4">
    <name type="scientific">Candidatus Nanoclepta minutus</name>
    <dbReference type="NCBI Taxonomy" id="1940235"/>
    <lineage>
        <taxon>Archaea</taxon>
        <taxon>Nanobdellota</taxon>
        <taxon>Candidatus Nanoclepta</taxon>
    </lineage>
</organism>
<dbReference type="Gene3D" id="2.40.380.10">
    <property type="entry name" value="FomD-like"/>
    <property type="match status" value="1"/>
</dbReference>
<dbReference type="InterPro" id="IPR035930">
    <property type="entry name" value="FomD-like_sf"/>
</dbReference>
<dbReference type="PANTHER" id="PTHR39159:SF1">
    <property type="entry name" value="UPF0374 PROTEIN YGAC"/>
    <property type="match status" value="1"/>
</dbReference>
<accession>A0A397WQ66</accession>
<proteinExistence type="predicted"/>
<evidence type="ECO:0000313" key="3">
    <source>
        <dbReference type="EMBL" id="RIB35639.1"/>
    </source>
</evidence>
<evidence type="ECO:0000313" key="4">
    <source>
        <dbReference type="Proteomes" id="UP000266622"/>
    </source>
</evidence>
<dbReference type="Proteomes" id="UP000266622">
    <property type="component" value="Unassembled WGS sequence"/>
</dbReference>
<dbReference type="AlphaFoldDB" id="A0A397WQ66"/>
<dbReference type="InterPro" id="IPR050212">
    <property type="entry name" value="Ntdp-like"/>
</dbReference>
<dbReference type="Pfam" id="PF04167">
    <property type="entry name" value="DUF402"/>
    <property type="match status" value="1"/>
</dbReference>
<comment type="caution">
    <text evidence="3">The sequence shown here is derived from an EMBL/GenBank/DDBJ whole genome shotgun (WGS) entry which is preliminary data.</text>
</comment>
<sequence>MKVSARGIYSTGFLSLLRDLGYELTNLSEEQSKRFNLYSNDKEDISVLDLKDKSGVVIIGKDLDKLINKLRDILWDSLYYKKPLDRYSGKYIEIKREGDIEFKTSEEKKKEILEKLGNKILGLNITFKEACNNASIEEIEKEIKDLQNISKYYVNLGYNSKIILDEYRKKILPTIKNHHVYRRDLSNILDFSEILLKYAKEEDIIKSIKEFIVKKLRQRGYIKRYHRKTLTGLLIEYIEVIKDIKLIEDKIYLETIRLVKSDGYYDGMNIKKESGDYVISKYLEGEWYFVMEYYNKNNELKGRYININTPLEITTKVNYNDIAIDVVEVNGEMRPVDMEELEALYRQGVISEKLYRKALELVENILKNGTF</sequence>
<evidence type="ECO:0000259" key="2">
    <source>
        <dbReference type="Pfam" id="PF04167"/>
    </source>
</evidence>
<protein>
    <recommendedName>
        <fullName evidence="2">DUF402 domain-containing protein</fullName>
    </recommendedName>
</protein>